<reference evidence="16 17" key="1">
    <citation type="journal article" date="2020" name="Elife">
        <title>Loss of centromere function drives karyotype evolution in closely related Malassezia species.</title>
        <authorList>
            <person name="Sankaranarayanan S.R."/>
            <person name="Ianiri G."/>
            <person name="Coelho M.A."/>
            <person name="Reza M.H."/>
            <person name="Thimmappa B.C."/>
            <person name="Ganguly P."/>
            <person name="Vadnala R.N."/>
            <person name="Sun S."/>
            <person name="Siddharthan R."/>
            <person name="Tellgren-Roth C."/>
            <person name="Dawson T.L."/>
            <person name="Heitman J."/>
            <person name="Sanyal K."/>
        </authorList>
    </citation>
    <scope>NUCLEOTIDE SEQUENCE [LARGE SCALE GENOMIC DNA]</scope>
    <source>
        <strain evidence="16">CBS14141</strain>
    </source>
</reference>
<feature type="region of interest" description="Disordered" evidence="13">
    <location>
        <begin position="394"/>
        <end position="425"/>
    </location>
</feature>
<dbReference type="InterPro" id="IPR011257">
    <property type="entry name" value="DNA_glycosylase"/>
</dbReference>
<comment type="catalytic activity">
    <reaction evidence="11">
        <text>2'-deoxyribonucleotide-(2'-deoxyribose 5'-phosphate)-2'-deoxyribonucleotide-DNA = a 3'-end 2'-deoxyribonucleotide-(2,3-dehydro-2,3-deoxyribose 5'-phosphate)-DNA + a 5'-end 5'-phospho-2'-deoxyribonucleoside-DNA + H(+)</text>
        <dbReference type="Rhea" id="RHEA:66592"/>
        <dbReference type="Rhea" id="RHEA-COMP:13180"/>
        <dbReference type="Rhea" id="RHEA-COMP:16897"/>
        <dbReference type="Rhea" id="RHEA-COMP:17067"/>
        <dbReference type="ChEBI" id="CHEBI:15378"/>
        <dbReference type="ChEBI" id="CHEBI:136412"/>
        <dbReference type="ChEBI" id="CHEBI:157695"/>
        <dbReference type="ChEBI" id="CHEBI:167181"/>
        <dbReference type="EC" id="4.2.99.18"/>
    </reaction>
</comment>
<dbReference type="Gene3D" id="3.20.20.70">
    <property type="entry name" value="Aldolase class I"/>
    <property type="match status" value="1"/>
</dbReference>
<dbReference type="Gene3D" id="1.10.340.30">
    <property type="entry name" value="Hypothetical protein, domain 2"/>
    <property type="match status" value="1"/>
</dbReference>
<dbReference type="Pfam" id="PF00215">
    <property type="entry name" value="OMPdecase"/>
    <property type="match status" value="1"/>
</dbReference>
<keyword evidence="8 11" id="KW-0234">DNA repair</keyword>
<dbReference type="Gene3D" id="1.10.1670.10">
    <property type="entry name" value="Helix-hairpin-Helix base-excision DNA repair enzymes (C-terminal)"/>
    <property type="match status" value="1"/>
</dbReference>
<evidence type="ECO:0000256" key="11">
    <source>
        <dbReference type="HAMAP-Rule" id="MF_03183"/>
    </source>
</evidence>
<dbReference type="InterPro" id="IPR030841">
    <property type="entry name" value="NTH1"/>
</dbReference>
<evidence type="ECO:0000313" key="17">
    <source>
        <dbReference type="Proteomes" id="UP000818624"/>
    </source>
</evidence>
<dbReference type="HAMAP" id="MF_03183">
    <property type="entry name" value="Endonuclease_III_Nth"/>
    <property type="match status" value="1"/>
</dbReference>
<dbReference type="GO" id="GO:0004590">
    <property type="term" value="F:orotidine-5'-phosphate decarboxylase activity"/>
    <property type="evidence" value="ECO:0007669"/>
    <property type="project" value="UniProtKB-EC"/>
</dbReference>
<dbReference type="SMART" id="SM00934">
    <property type="entry name" value="OMPdecase"/>
    <property type="match status" value="1"/>
</dbReference>
<keyword evidence="5 12" id="KW-0210">Decarboxylase</keyword>
<dbReference type="CDD" id="cd04725">
    <property type="entry name" value="OMP_decarboxylase_like"/>
    <property type="match status" value="1"/>
</dbReference>
<feature type="domain" description="HhH-GPD" evidence="14">
    <location>
        <begin position="440"/>
        <end position="590"/>
    </location>
</feature>
<evidence type="ECO:0000256" key="4">
    <source>
        <dbReference type="ARBA" id="ARBA00022763"/>
    </source>
</evidence>
<proteinExistence type="inferred from homology"/>
<dbReference type="PANTHER" id="PTHR19278:SF9">
    <property type="entry name" value="URIDINE 5'-MONOPHOSPHATE SYNTHASE"/>
    <property type="match status" value="1"/>
</dbReference>
<sequence>MASTTYEARAARHPNACAKQLLTTIAEKQSNLCLSVDVTRKEDLLEIVDTVGPFVALVKTHIDIVEDFDWDLIEQLSALSIKHNFLIFEDRKFADIGNTVSLQYAAGVHRIAHWSHLTNAHLIPGPGIISGLASVGTPLQRGLLLLAEMSTKGSLTTGAYTTANVQAAMQDDSDFVMGFIAMHRVHEDPAHIPPDATPAQRAKDLLVLTPGVGLDTKGDGKGQQYRTPHEVVHDSGCDVIIVGRGIYSAMLAKDVERDEALVQVRSQAQRYRDAGWQAYLARIGAQPARRRSARHAAPATPPAPATPTRGVHTRAQRTPPSPDVKPEPKVEEELDVFKEAIVKVDVGAGTSDSPRKKIKMELTEDEKRKVKVPKHWREVYALLSKQRDEIITPVDTMGCEENGQEDRRADRGRTGPDGQPESDEEMARRLRFTTLVSLMLSSQTKDPVTADAVHKLQTRLPNGLCLASLLDTPDDVIQECIAKVGFFRRKTEYLRRAAEILRDRFGGDVPRTIDDLCSLPGVGPKMAFLQMQSMGLNVGIGVDTHVHRISNRLGWCKTKTPEQTRLALQSWLPVDLHRVINKQMVGFGQVICVPVGPRCDLCAIGKARRCPSYRKVDEKSRTKRVPIYYKDGTVDAGYGRIPVAKQEAINALDSEEQKIEAAAQDALAW</sequence>
<accession>A0ABY8EW19</accession>
<dbReference type="PROSITE" id="PS00156">
    <property type="entry name" value="OMPDECASE"/>
    <property type="match status" value="1"/>
</dbReference>
<dbReference type="InterPro" id="IPR003265">
    <property type="entry name" value="HhH-GPD_domain"/>
</dbReference>
<evidence type="ECO:0000259" key="14">
    <source>
        <dbReference type="SMART" id="SM00478"/>
    </source>
</evidence>
<evidence type="ECO:0000256" key="2">
    <source>
        <dbReference type="ARBA" id="ARBA00008343"/>
    </source>
</evidence>
<keyword evidence="17" id="KW-1185">Reference proteome</keyword>
<evidence type="ECO:0000256" key="12">
    <source>
        <dbReference type="RuleBase" id="RU000512"/>
    </source>
</evidence>
<keyword evidence="4 11" id="KW-0227">DNA damage</keyword>
<dbReference type="PANTHER" id="PTHR19278">
    <property type="entry name" value="OROTATE PHOSPHORIBOSYLTRANSFERASE"/>
    <property type="match status" value="1"/>
</dbReference>
<name>A0ABY8EW19_MALFU</name>
<dbReference type="NCBIfam" id="TIGR01740">
    <property type="entry name" value="pyrF"/>
    <property type="match status" value="1"/>
</dbReference>
<feature type="domain" description="Orotidine 5'-phosphate decarboxylase" evidence="15">
    <location>
        <begin position="31"/>
        <end position="259"/>
    </location>
</feature>
<dbReference type="EC" id="3.2.2.-" evidence="11"/>
<comment type="caution">
    <text evidence="11">Lacks conserved residue(s) required for the propagation of feature annotation.</text>
</comment>
<dbReference type="Proteomes" id="UP000818624">
    <property type="component" value="Chromosome 6"/>
</dbReference>
<comment type="pathway">
    <text evidence="1 12">Pyrimidine metabolism; UMP biosynthesis via de novo pathway; UMP from orotate: step 2/2.</text>
</comment>
<evidence type="ECO:0000256" key="9">
    <source>
        <dbReference type="ARBA" id="ARBA00023239"/>
    </source>
</evidence>
<evidence type="ECO:0000256" key="7">
    <source>
        <dbReference type="ARBA" id="ARBA00022975"/>
    </source>
</evidence>
<dbReference type="CDD" id="cd00056">
    <property type="entry name" value="ENDO3c"/>
    <property type="match status" value="1"/>
</dbReference>
<feature type="region of interest" description="Disordered" evidence="13">
    <location>
        <begin position="287"/>
        <end position="330"/>
    </location>
</feature>
<comment type="catalytic activity">
    <reaction evidence="12">
        <text>orotidine 5'-phosphate + H(+) = UMP + CO2</text>
        <dbReference type="Rhea" id="RHEA:11596"/>
        <dbReference type="ChEBI" id="CHEBI:15378"/>
        <dbReference type="ChEBI" id="CHEBI:16526"/>
        <dbReference type="ChEBI" id="CHEBI:57538"/>
        <dbReference type="ChEBI" id="CHEBI:57865"/>
        <dbReference type="EC" id="4.1.1.23"/>
    </reaction>
</comment>
<keyword evidence="7 12" id="KW-0665">Pyrimidine biosynthesis</keyword>
<feature type="compositionally biased region" description="Basic and acidic residues" evidence="13">
    <location>
        <begin position="404"/>
        <end position="414"/>
    </location>
</feature>
<organism evidence="16 17">
    <name type="scientific">Malassezia furfur</name>
    <name type="common">Pityriasis versicolor infection agent</name>
    <name type="synonym">Pityrosporum furfur</name>
    <dbReference type="NCBI Taxonomy" id="55194"/>
    <lineage>
        <taxon>Eukaryota</taxon>
        <taxon>Fungi</taxon>
        <taxon>Dikarya</taxon>
        <taxon>Basidiomycota</taxon>
        <taxon>Ustilaginomycotina</taxon>
        <taxon>Malasseziomycetes</taxon>
        <taxon>Malasseziales</taxon>
        <taxon>Malasseziaceae</taxon>
        <taxon>Malassezia</taxon>
    </lineage>
</organism>
<evidence type="ECO:0000256" key="10">
    <source>
        <dbReference type="ARBA" id="ARBA00023295"/>
    </source>
</evidence>
<dbReference type="Pfam" id="PF00633">
    <property type="entry name" value="HHH"/>
    <property type="match status" value="1"/>
</dbReference>
<dbReference type="InterPro" id="IPR014732">
    <property type="entry name" value="OMPdecase"/>
</dbReference>
<evidence type="ECO:0000256" key="13">
    <source>
        <dbReference type="SAM" id="MobiDB-lite"/>
    </source>
</evidence>
<comment type="subcellular location">
    <subcellularLocation>
        <location evidence="11">Nucleus</location>
    </subcellularLocation>
    <subcellularLocation>
        <location evidence="11">Mitochondrion</location>
    </subcellularLocation>
</comment>
<gene>
    <name evidence="16" type="primary">URA3</name>
    <name evidence="11" type="synonym">NTH1</name>
    <name evidence="16" type="ORF">GLX27_004486</name>
</gene>
<protein>
    <recommendedName>
        <fullName evidence="11">Endonuclease III homolog</fullName>
        <ecNumber evidence="11">3.2.2.-</ecNumber>
        <ecNumber evidence="11">4.2.99.18</ecNumber>
    </recommendedName>
    <alternativeName>
        <fullName evidence="11">Bifunctional DNA N-glycosylase/DNA-(apurinic or apyrimidinic site) lyase</fullName>
        <shortName evidence="11">DNA glycosylase/AP lyase</shortName>
    </alternativeName>
</protein>
<evidence type="ECO:0000313" key="16">
    <source>
        <dbReference type="EMBL" id="WFD49801.1"/>
    </source>
</evidence>
<keyword evidence="6 11" id="KW-0378">Hydrolase</keyword>
<dbReference type="Pfam" id="PF00730">
    <property type="entry name" value="HhH-GPD"/>
    <property type="match status" value="1"/>
</dbReference>
<dbReference type="InterPro" id="IPR018089">
    <property type="entry name" value="OMPdecase_AS"/>
</dbReference>
<dbReference type="PROSITE" id="PS01155">
    <property type="entry name" value="ENDONUCLEASE_III_2"/>
    <property type="match status" value="1"/>
</dbReference>
<keyword evidence="9 11" id="KW-0456">Lyase</keyword>
<dbReference type="SMART" id="SM00478">
    <property type="entry name" value="ENDO3c"/>
    <property type="match status" value="1"/>
</dbReference>
<keyword evidence="11" id="KW-0496">Mitochondrion</keyword>
<evidence type="ECO:0000256" key="8">
    <source>
        <dbReference type="ARBA" id="ARBA00023204"/>
    </source>
</evidence>
<keyword evidence="10 11" id="KW-0326">Glycosidase</keyword>
<evidence type="ECO:0000256" key="6">
    <source>
        <dbReference type="ARBA" id="ARBA00022801"/>
    </source>
</evidence>
<keyword evidence="11" id="KW-0539">Nucleus</keyword>
<dbReference type="EC" id="4.2.99.18" evidence="11"/>
<dbReference type="SUPFAM" id="SSF48150">
    <property type="entry name" value="DNA-glycosylase"/>
    <property type="match status" value="1"/>
</dbReference>
<comment type="function">
    <text evidence="11">Bifunctional DNA N-glycosylase with associated apurinic/apyrimidinic (AP) lyase function that catalyzes the first step in base excision repair (BER), the primary repair pathway for the repair of oxidative DNA damage. The DNA N-glycosylase activity releases the damaged DNA base from DNA by cleaving the N-glycosidic bond, leaving an AP site. The AP lyase activity cleaves the phosphodiester bond 3' to the AP site by a beta-elimination. Primarily recognizes and repairs oxidative base damage of pyrimidines.</text>
</comment>
<comment type="similarity">
    <text evidence="3 12">Belongs to the OMP decarboxylase family.</text>
</comment>
<dbReference type="InterPro" id="IPR004036">
    <property type="entry name" value="Endonuclease-III-like_CS2"/>
</dbReference>
<dbReference type="SUPFAM" id="SSF51366">
    <property type="entry name" value="Ribulose-phoshate binding barrel"/>
    <property type="match status" value="1"/>
</dbReference>
<evidence type="ECO:0000256" key="1">
    <source>
        <dbReference type="ARBA" id="ARBA00004861"/>
    </source>
</evidence>
<evidence type="ECO:0000256" key="3">
    <source>
        <dbReference type="ARBA" id="ARBA00011018"/>
    </source>
</evidence>
<comment type="similarity">
    <text evidence="2 11">Belongs to the Nth/MutY family.</text>
</comment>
<dbReference type="InterPro" id="IPR000445">
    <property type="entry name" value="HhH_motif"/>
</dbReference>
<dbReference type="InterPro" id="IPR011060">
    <property type="entry name" value="RibuloseP-bd_barrel"/>
</dbReference>
<dbReference type="InterPro" id="IPR013785">
    <property type="entry name" value="Aldolase_TIM"/>
</dbReference>
<dbReference type="InterPro" id="IPR023170">
    <property type="entry name" value="HhH_base_excis_C"/>
</dbReference>
<evidence type="ECO:0000259" key="15">
    <source>
        <dbReference type="SMART" id="SM00934"/>
    </source>
</evidence>
<dbReference type="InterPro" id="IPR001754">
    <property type="entry name" value="OMPdeCOase_dom"/>
</dbReference>
<dbReference type="EMBL" id="CP046239">
    <property type="protein sequence ID" value="WFD49801.1"/>
    <property type="molecule type" value="Genomic_DNA"/>
</dbReference>
<evidence type="ECO:0000256" key="5">
    <source>
        <dbReference type="ARBA" id="ARBA00022793"/>
    </source>
</evidence>